<dbReference type="Proteomes" id="UP001732720">
    <property type="component" value="Chromosome 1"/>
</dbReference>
<accession>A0AC58N8Z4</accession>
<gene>
    <name evidence="2" type="primary">LOC109679280</name>
</gene>
<keyword evidence="1" id="KW-1185">Reference proteome</keyword>
<sequence>MIHAEVGDSILILFKNKASRPYSISAQGVEDMDSGKRLQVPVTKPGEIKTYRWNVPKRSGPGPSDPNCIPWVYYSTVNFVKDTYSGLMGPLFTCPEGVLNEKGKRSDVDSTNGKIFGNLHGLIMNEDTMTNWYLLGIGNEVDIHTIHYHTESFLFKIDKSYREDVYDLFPGTFQTIELFTDHPGTWLLHCHVSDHIYAGMETTYTVLRNIDNRIPYSTKSPSGGVSHPTVVPSNEQPGKEELYFFGKNLGPRGAKAALVTLFITGLLFLIATMILSLRLRSARRQMAYREVQSCALPTDALGTLWPFLAAAVRFHSWLDGAPTRKMDQSIVHQGRFILYPGSGF</sequence>
<proteinExistence type="predicted"/>
<reference evidence="2" key="1">
    <citation type="submission" date="2025-08" db="UniProtKB">
        <authorList>
            <consortium name="RefSeq"/>
        </authorList>
    </citation>
    <scope>IDENTIFICATION</scope>
</reference>
<organism evidence="1 2">
    <name type="scientific">Castor canadensis</name>
    <name type="common">American beaver</name>
    <dbReference type="NCBI Taxonomy" id="51338"/>
    <lineage>
        <taxon>Eukaryota</taxon>
        <taxon>Metazoa</taxon>
        <taxon>Chordata</taxon>
        <taxon>Craniata</taxon>
        <taxon>Vertebrata</taxon>
        <taxon>Euteleostomi</taxon>
        <taxon>Mammalia</taxon>
        <taxon>Eutheria</taxon>
        <taxon>Euarchontoglires</taxon>
        <taxon>Glires</taxon>
        <taxon>Rodentia</taxon>
        <taxon>Castorimorpha</taxon>
        <taxon>Castoridae</taxon>
        <taxon>Castor</taxon>
    </lineage>
</organism>
<dbReference type="RefSeq" id="XP_073938136.1">
    <property type="nucleotide sequence ID" value="XM_074082035.1"/>
</dbReference>
<evidence type="ECO:0000313" key="2">
    <source>
        <dbReference type="RefSeq" id="XP_073938136.1"/>
    </source>
</evidence>
<protein>
    <submittedName>
        <fullName evidence="2">Ferroxidase HEPHL1-like</fullName>
    </submittedName>
</protein>
<evidence type="ECO:0000313" key="1">
    <source>
        <dbReference type="Proteomes" id="UP001732720"/>
    </source>
</evidence>
<name>A0AC58N8Z4_CASCN</name>